<dbReference type="Gene3D" id="3.40.50.720">
    <property type="entry name" value="NAD(P)-binding Rossmann-like Domain"/>
    <property type="match status" value="1"/>
</dbReference>
<sequence length="305" mass="34832">MKIGVIGLGSIAQKAYLPVITAKEELDLFFLTRNQEKLESLAKKYRISNKSSNLDDLIDFGVEAAFVHTATTAHVPIIERLLNHGVHVYVDKPISYSLAESKRMVELAKENNLKLMVGFNRRFVPMYQQLKREFTAETILLEKNRLNNPQNFKIAIYDDFIHVIDTIRFLAEGQLADLMIDAILDGELLKQLVIKLKGERLTAIGIMNRDSGVNQEILQVIGKKRKAIIKDLVERVDYQGGEEKISRSASWHPTLYNRGFVNIVDEFIKVVQEDIAIDQLLDDALVTHKLCEEIIEKIEEEISKE</sequence>
<name>A0A285F3G1_9FIRM</name>
<keyword evidence="4" id="KW-1185">Reference proteome</keyword>
<dbReference type="Gene3D" id="3.30.360.10">
    <property type="entry name" value="Dihydrodipicolinate Reductase, domain 2"/>
    <property type="match status" value="1"/>
</dbReference>
<dbReference type="Pfam" id="PF21378">
    <property type="entry name" value="YceM-like_C"/>
    <property type="match status" value="1"/>
</dbReference>
<evidence type="ECO:0000259" key="1">
    <source>
        <dbReference type="Pfam" id="PF01408"/>
    </source>
</evidence>
<dbReference type="InterPro" id="IPR036291">
    <property type="entry name" value="NAD(P)-bd_dom_sf"/>
</dbReference>
<dbReference type="PANTHER" id="PTHR43708:SF4">
    <property type="entry name" value="OXIDOREDUCTASE YCEM-RELATED"/>
    <property type="match status" value="1"/>
</dbReference>
<dbReference type="EMBL" id="OBDZ01000001">
    <property type="protein sequence ID" value="SNY05805.1"/>
    <property type="molecule type" value="Genomic_DNA"/>
</dbReference>
<dbReference type="AlphaFoldDB" id="A0A285F3G1"/>
<reference evidence="4" key="1">
    <citation type="submission" date="2017-09" db="EMBL/GenBank/DDBJ databases">
        <authorList>
            <person name="Varghese N."/>
            <person name="Submissions S."/>
        </authorList>
    </citation>
    <scope>NUCLEOTIDE SEQUENCE [LARGE SCALE GENOMIC DNA]</scope>
    <source>
        <strain evidence="4">MSL47</strain>
    </source>
</reference>
<dbReference type="Pfam" id="PF01408">
    <property type="entry name" value="GFO_IDH_MocA"/>
    <property type="match status" value="1"/>
</dbReference>
<organism evidence="3 4">
    <name type="scientific">Orenia metallireducens</name>
    <dbReference type="NCBI Taxonomy" id="1413210"/>
    <lineage>
        <taxon>Bacteria</taxon>
        <taxon>Bacillati</taxon>
        <taxon>Bacillota</taxon>
        <taxon>Clostridia</taxon>
        <taxon>Halanaerobiales</taxon>
        <taxon>Halobacteroidaceae</taxon>
        <taxon>Orenia</taxon>
    </lineage>
</organism>
<dbReference type="InterPro" id="IPR051317">
    <property type="entry name" value="Gfo/Idh/MocA_oxidoreduct"/>
</dbReference>
<dbReference type="PANTHER" id="PTHR43708">
    <property type="entry name" value="CONSERVED EXPRESSED OXIDOREDUCTASE (EUROFUNG)"/>
    <property type="match status" value="1"/>
</dbReference>
<evidence type="ECO:0000259" key="2">
    <source>
        <dbReference type="Pfam" id="PF21378"/>
    </source>
</evidence>
<gene>
    <name evidence="3" type="ORF">SAMN06265827_101147</name>
</gene>
<accession>A0A285F3G1</accession>
<dbReference type="SUPFAM" id="SSF55347">
    <property type="entry name" value="Glyceraldehyde-3-phosphate dehydrogenase-like, C-terminal domain"/>
    <property type="match status" value="1"/>
</dbReference>
<dbReference type="RefSeq" id="WP_097016191.1">
    <property type="nucleotide sequence ID" value="NZ_OBDZ01000001.1"/>
</dbReference>
<proteinExistence type="predicted"/>
<feature type="domain" description="YceM-like C-terminal" evidence="2">
    <location>
        <begin position="125"/>
        <end position="232"/>
    </location>
</feature>
<dbReference type="InterPro" id="IPR000683">
    <property type="entry name" value="Gfo/Idh/MocA-like_OxRdtase_N"/>
</dbReference>
<dbReference type="SUPFAM" id="SSF51735">
    <property type="entry name" value="NAD(P)-binding Rossmann-fold domains"/>
    <property type="match status" value="1"/>
</dbReference>
<dbReference type="InterPro" id="IPR048477">
    <property type="entry name" value="YceM-like_C"/>
</dbReference>
<protein>
    <submittedName>
        <fullName evidence="3">Virulence factor</fullName>
    </submittedName>
</protein>
<dbReference type="STRING" id="1413210.U472_10365"/>
<dbReference type="GO" id="GO:0000166">
    <property type="term" value="F:nucleotide binding"/>
    <property type="evidence" value="ECO:0007669"/>
    <property type="project" value="InterPro"/>
</dbReference>
<evidence type="ECO:0000313" key="3">
    <source>
        <dbReference type="EMBL" id="SNY05805.1"/>
    </source>
</evidence>
<dbReference type="Proteomes" id="UP000219573">
    <property type="component" value="Unassembled WGS sequence"/>
</dbReference>
<feature type="domain" description="Gfo/Idh/MocA-like oxidoreductase N-terminal" evidence="1">
    <location>
        <begin position="1"/>
        <end position="119"/>
    </location>
</feature>
<evidence type="ECO:0000313" key="4">
    <source>
        <dbReference type="Proteomes" id="UP000219573"/>
    </source>
</evidence>